<evidence type="ECO:0000256" key="5">
    <source>
        <dbReference type="PIRSR" id="PIRSR600720-2"/>
    </source>
</evidence>
<evidence type="ECO:0000256" key="6">
    <source>
        <dbReference type="PIRSR" id="PIRSR600720-3"/>
    </source>
</evidence>
<dbReference type="Pfam" id="PF03712">
    <property type="entry name" value="Cu2_monoox_C"/>
    <property type="match status" value="1"/>
</dbReference>
<comment type="cofactor">
    <cofactor evidence="5">
        <name>Cu(2+)</name>
        <dbReference type="ChEBI" id="CHEBI:29036"/>
    </cofactor>
    <text evidence="5">Binds 2 Cu(2+) ions per subunit.</text>
</comment>
<evidence type="ECO:0000256" key="1">
    <source>
        <dbReference type="ARBA" id="ARBA00022723"/>
    </source>
</evidence>
<reference evidence="7" key="2">
    <citation type="submission" date="2022-06" db="UniProtKB">
        <authorList>
            <consortium name="EnsemblMetazoa"/>
        </authorList>
    </citation>
    <scope>IDENTIFICATION</scope>
    <source>
        <strain evidence="7">PS312</strain>
    </source>
</reference>
<dbReference type="PRINTS" id="PR00790">
    <property type="entry name" value="PAMONOXGNASE"/>
</dbReference>
<dbReference type="InterPro" id="IPR008977">
    <property type="entry name" value="PHM/PNGase_F_dom_sf"/>
</dbReference>
<reference evidence="8" key="1">
    <citation type="journal article" date="2008" name="Nat. Genet.">
        <title>The Pristionchus pacificus genome provides a unique perspective on nematode lifestyle and parasitism.</title>
        <authorList>
            <person name="Dieterich C."/>
            <person name="Clifton S.W."/>
            <person name="Schuster L.N."/>
            <person name="Chinwalla A."/>
            <person name="Delehaunty K."/>
            <person name="Dinkelacker I."/>
            <person name="Fulton L."/>
            <person name="Fulton R."/>
            <person name="Godfrey J."/>
            <person name="Minx P."/>
            <person name="Mitreva M."/>
            <person name="Roeseler W."/>
            <person name="Tian H."/>
            <person name="Witte H."/>
            <person name="Yang S.P."/>
            <person name="Wilson R.K."/>
            <person name="Sommer R.J."/>
        </authorList>
    </citation>
    <scope>NUCLEOTIDE SEQUENCE [LARGE SCALE GENOMIC DNA]</scope>
    <source>
        <strain evidence="8">PS312</strain>
    </source>
</reference>
<dbReference type="GO" id="GO:0016715">
    <property type="term" value="F:oxidoreductase activity, acting on paired donors, with incorporation or reduction of molecular oxygen, reduced ascorbate as one donor, and incorporation of one atom of oxygen"/>
    <property type="evidence" value="ECO:0007669"/>
    <property type="project" value="InterPro"/>
</dbReference>
<dbReference type="Gene3D" id="2.60.120.230">
    <property type="match status" value="1"/>
</dbReference>
<dbReference type="Proteomes" id="UP000005239">
    <property type="component" value="Unassembled WGS sequence"/>
</dbReference>
<dbReference type="PANTHER" id="PTHR10680">
    <property type="entry name" value="PEPTIDYL-GLYCINE ALPHA-AMIDATING MONOOXYGENASE"/>
    <property type="match status" value="1"/>
</dbReference>
<dbReference type="InterPro" id="IPR014784">
    <property type="entry name" value="Cu2_ascorb_mOase-like_C"/>
</dbReference>
<dbReference type="OrthoDB" id="10044505at2759"/>
<keyword evidence="3 6" id="KW-1015">Disulfide bond</keyword>
<gene>
    <name evidence="7" type="primary">WBGene00103118</name>
</gene>
<feature type="binding site" evidence="5">
    <location>
        <position position="137"/>
    </location>
    <ligand>
        <name>Cu(2+)</name>
        <dbReference type="ChEBI" id="CHEBI:29036"/>
        <label>1</label>
        <note>catalytic</note>
    </ligand>
</feature>
<protein>
    <submittedName>
        <fullName evidence="7">Pghm-1</fullName>
    </submittedName>
</protein>
<evidence type="ECO:0000313" key="7">
    <source>
        <dbReference type="EnsemblMetazoa" id="PPA13564.1"/>
    </source>
</evidence>
<feature type="disulfide bond" evidence="6">
    <location>
        <begin position="117"/>
        <end position="138"/>
    </location>
</feature>
<evidence type="ECO:0000256" key="4">
    <source>
        <dbReference type="ARBA" id="ARBA00023180"/>
    </source>
</evidence>
<evidence type="ECO:0000313" key="8">
    <source>
        <dbReference type="Proteomes" id="UP000005239"/>
    </source>
</evidence>
<name>A0A2A6BDD3_PRIPA</name>
<accession>A0A2A6BDD3</accession>
<keyword evidence="5" id="KW-0186">Copper</keyword>
<accession>A0A8R1UBT9</accession>
<keyword evidence="2" id="KW-0732">Signal</keyword>
<dbReference type="AlphaFoldDB" id="A0A2A6BDD3"/>
<dbReference type="PANTHER" id="PTHR10680:SF14">
    <property type="entry name" value="PEPTIDYL-GLYCINE ALPHA-AMIDATING MONOOXYGENASE"/>
    <property type="match status" value="1"/>
</dbReference>
<organism evidence="7 8">
    <name type="scientific">Pristionchus pacificus</name>
    <name type="common">Parasitic nematode worm</name>
    <dbReference type="NCBI Taxonomy" id="54126"/>
    <lineage>
        <taxon>Eukaryota</taxon>
        <taxon>Metazoa</taxon>
        <taxon>Ecdysozoa</taxon>
        <taxon>Nematoda</taxon>
        <taxon>Chromadorea</taxon>
        <taxon>Rhabditida</taxon>
        <taxon>Rhabditina</taxon>
        <taxon>Diplogasteromorpha</taxon>
        <taxon>Diplogasteroidea</taxon>
        <taxon>Neodiplogasteridae</taxon>
        <taxon>Pristionchus</taxon>
    </lineage>
</organism>
<dbReference type="GO" id="GO:0006518">
    <property type="term" value="P:peptide metabolic process"/>
    <property type="evidence" value="ECO:0007669"/>
    <property type="project" value="InterPro"/>
</dbReference>
<dbReference type="SUPFAM" id="SSF49742">
    <property type="entry name" value="PHM/PNGase F"/>
    <property type="match status" value="1"/>
</dbReference>
<evidence type="ECO:0000256" key="2">
    <source>
        <dbReference type="ARBA" id="ARBA00022729"/>
    </source>
</evidence>
<keyword evidence="8" id="KW-1185">Reference proteome</keyword>
<dbReference type="InterPro" id="IPR000720">
    <property type="entry name" value="PHM/PAL"/>
</dbReference>
<dbReference type="EnsemblMetazoa" id="PPA13564.1">
    <property type="protein sequence ID" value="PPA13564.1"/>
    <property type="gene ID" value="WBGene00103118"/>
</dbReference>
<keyword evidence="4" id="KW-0325">Glycoprotein</keyword>
<proteinExistence type="predicted"/>
<dbReference type="GO" id="GO:0016020">
    <property type="term" value="C:membrane"/>
    <property type="evidence" value="ECO:0007669"/>
    <property type="project" value="InterPro"/>
</dbReference>
<dbReference type="InterPro" id="IPR024548">
    <property type="entry name" value="Cu2_monoox_C"/>
</dbReference>
<evidence type="ECO:0000256" key="3">
    <source>
        <dbReference type="ARBA" id="ARBA00023157"/>
    </source>
</evidence>
<dbReference type="GO" id="GO:0046872">
    <property type="term" value="F:metal ion binding"/>
    <property type="evidence" value="ECO:0007669"/>
    <property type="project" value="UniProtKB-KW"/>
</dbReference>
<keyword evidence="1 5" id="KW-0479">Metal-binding</keyword>
<sequence>MPKPQIGFDGLNEKHNAHHVHYNEDGVEEDESGVVIRFTDSPISKEAGTMLLVTGGTIPPFSTETGVDVSGWIVHEKDGVDSWTELGRRNPQLPQIFVPISNSSMVIRKGDIVTARCIMVNDSPSLISVGSRGDDEMCNLYVMYWSEGSTLKDNTCFSPGPPNYYWSSEAQLNHIPN</sequence>